<feature type="transmembrane region" description="Helical" evidence="1">
    <location>
        <begin position="12"/>
        <end position="31"/>
    </location>
</feature>
<evidence type="ECO:0000313" key="3">
    <source>
        <dbReference type="EMBL" id="ORX02511.1"/>
    </source>
</evidence>
<reference evidence="3 4" key="1">
    <citation type="submission" date="2016-01" db="EMBL/GenBank/DDBJ databases">
        <title>The new phylogeny of the genus Mycobacterium.</title>
        <authorList>
            <person name="Tarcisio F."/>
            <person name="Conor M."/>
            <person name="Antonella G."/>
            <person name="Elisabetta G."/>
            <person name="Giulia F.S."/>
            <person name="Sara T."/>
            <person name="Anna F."/>
            <person name="Clotilde B."/>
            <person name="Roberto B."/>
            <person name="Veronica D.S."/>
            <person name="Fabio R."/>
            <person name="Monica P."/>
            <person name="Olivier J."/>
            <person name="Enrico T."/>
            <person name="Nicola S."/>
        </authorList>
    </citation>
    <scope>NUCLEOTIDE SEQUENCE [LARGE SCALE GENOMIC DNA]</scope>
    <source>
        <strain evidence="3 4">DSM 44626</strain>
    </source>
</reference>
<dbReference type="GO" id="GO:0016746">
    <property type="term" value="F:acyltransferase activity"/>
    <property type="evidence" value="ECO:0007669"/>
    <property type="project" value="UniProtKB-KW"/>
</dbReference>
<dbReference type="InterPro" id="IPR002656">
    <property type="entry name" value="Acyl_transf_3_dom"/>
</dbReference>
<feature type="transmembrane region" description="Helical" evidence="1">
    <location>
        <begin position="286"/>
        <end position="305"/>
    </location>
</feature>
<feature type="transmembrane region" description="Helical" evidence="1">
    <location>
        <begin position="81"/>
        <end position="104"/>
    </location>
</feature>
<feature type="transmembrane region" description="Helical" evidence="1">
    <location>
        <begin position="46"/>
        <end position="69"/>
    </location>
</feature>
<evidence type="ECO:0000313" key="4">
    <source>
        <dbReference type="Proteomes" id="UP000193710"/>
    </source>
</evidence>
<name>A0ABX3W1T5_9MYCO</name>
<dbReference type="PANTHER" id="PTHR23028">
    <property type="entry name" value="ACETYLTRANSFERASE"/>
    <property type="match status" value="1"/>
</dbReference>
<keyword evidence="3" id="KW-0012">Acyltransferase</keyword>
<feature type="transmembrane region" description="Helical" evidence="1">
    <location>
        <begin position="311"/>
        <end position="331"/>
    </location>
</feature>
<comment type="caution">
    <text evidence="3">The sequence shown here is derived from an EMBL/GenBank/DDBJ whole genome shotgun (WGS) entry which is preliminary data.</text>
</comment>
<proteinExistence type="predicted"/>
<keyword evidence="1" id="KW-0472">Membrane</keyword>
<keyword evidence="4" id="KW-1185">Reference proteome</keyword>
<accession>A0ABX3W1T5</accession>
<keyword evidence="1" id="KW-1133">Transmembrane helix</keyword>
<keyword evidence="1" id="KW-0812">Transmembrane</keyword>
<feature type="transmembrane region" description="Helical" evidence="1">
    <location>
        <begin position="256"/>
        <end position="274"/>
    </location>
</feature>
<dbReference type="PANTHER" id="PTHR23028:SF53">
    <property type="entry name" value="ACYL_TRANSF_3 DOMAIN-CONTAINING PROTEIN"/>
    <property type="match status" value="1"/>
</dbReference>
<evidence type="ECO:0000259" key="2">
    <source>
        <dbReference type="Pfam" id="PF01757"/>
    </source>
</evidence>
<dbReference type="RefSeq" id="WP_036466810.1">
    <property type="nucleotide sequence ID" value="NZ_HG964446.1"/>
</dbReference>
<evidence type="ECO:0000256" key="1">
    <source>
        <dbReference type="SAM" id="Phobius"/>
    </source>
</evidence>
<feature type="transmembrane region" description="Helical" evidence="1">
    <location>
        <begin position="180"/>
        <end position="199"/>
    </location>
</feature>
<sequence length="357" mass="38350">MKLGQAFDPRRNALNALRLAMAIEVILWHSFPVRGGALPATPVRQLLFSVGVDGFFAISGFLITASWLNHPKLRSFLAARALRILPGFYVCLAVTALVIAPIGVTMQGGSAARLLLSGAPFEYVAKNSAVALLQLDIGGTPGGLPYPAVWNASLWTLIYEVLCYVAVVALGLAGFADRRWTSPALLALALVLAACLPPMTYPGTWSNAQCIARFAVMFAAGGVMYQWRDVIPARWSLVAVSIVIVLAASLLPDYRLIGAVPLAYALIASGVLIHNKYLRLRTDLSYGVYIYAFPVQQLLAIGGLISLNPVVFAILSTMATLPLAALSWFLVEKPSRTLKSRLKQKWAGAEVAEASRA</sequence>
<feature type="transmembrane region" description="Helical" evidence="1">
    <location>
        <begin position="152"/>
        <end position="173"/>
    </location>
</feature>
<dbReference type="Proteomes" id="UP000193710">
    <property type="component" value="Unassembled WGS sequence"/>
</dbReference>
<feature type="transmembrane region" description="Helical" evidence="1">
    <location>
        <begin position="205"/>
        <end position="225"/>
    </location>
</feature>
<dbReference type="EMBL" id="LQPY01000026">
    <property type="protein sequence ID" value="ORX02511.1"/>
    <property type="molecule type" value="Genomic_DNA"/>
</dbReference>
<organism evidence="3 4">
    <name type="scientific">Mycobacterium triplex</name>
    <dbReference type="NCBI Taxonomy" id="47839"/>
    <lineage>
        <taxon>Bacteria</taxon>
        <taxon>Bacillati</taxon>
        <taxon>Actinomycetota</taxon>
        <taxon>Actinomycetes</taxon>
        <taxon>Mycobacteriales</taxon>
        <taxon>Mycobacteriaceae</taxon>
        <taxon>Mycobacterium</taxon>
        <taxon>Mycobacterium simiae complex</taxon>
    </lineage>
</organism>
<gene>
    <name evidence="3" type="ORF">AWC29_19875</name>
</gene>
<dbReference type="Pfam" id="PF01757">
    <property type="entry name" value="Acyl_transf_3"/>
    <property type="match status" value="1"/>
</dbReference>
<keyword evidence="3" id="KW-0808">Transferase</keyword>
<feature type="domain" description="Acyltransferase 3" evidence="2">
    <location>
        <begin position="12"/>
        <end position="326"/>
    </location>
</feature>
<feature type="transmembrane region" description="Helical" evidence="1">
    <location>
        <begin position="232"/>
        <end position="250"/>
    </location>
</feature>
<dbReference type="InterPro" id="IPR050879">
    <property type="entry name" value="Acyltransferase_3"/>
</dbReference>
<protein>
    <submittedName>
        <fullName evidence="3">Acyltransferase</fullName>
    </submittedName>
</protein>